<gene>
    <name evidence="6" type="ORF">SANT12839_080240</name>
</gene>
<dbReference type="InterPro" id="IPR051786">
    <property type="entry name" value="ASN_synthetase/amidase"/>
</dbReference>
<dbReference type="Pfam" id="PF00733">
    <property type="entry name" value="Asn_synthase"/>
    <property type="match status" value="1"/>
</dbReference>
<dbReference type="GO" id="GO:0004066">
    <property type="term" value="F:asparagine synthase (glutamine-hydrolyzing) activity"/>
    <property type="evidence" value="ECO:0007669"/>
    <property type="project" value="UniProtKB-EC"/>
</dbReference>
<comment type="catalytic activity">
    <reaction evidence="4">
        <text>L-aspartate + L-glutamine + ATP + H2O = L-asparagine + L-glutamate + AMP + diphosphate + H(+)</text>
        <dbReference type="Rhea" id="RHEA:12228"/>
        <dbReference type="ChEBI" id="CHEBI:15377"/>
        <dbReference type="ChEBI" id="CHEBI:15378"/>
        <dbReference type="ChEBI" id="CHEBI:29985"/>
        <dbReference type="ChEBI" id="CHEBI:29991"/>
        <dbReference type="ChEBI" id="CHEBI:30616"/>
        <dbReference type="ChEBI" id="CHEBI:33019"/>
        <dbReference type="ChEBI" id="CHEBI:58048"/>
        <dbReference type="ChEBI" id="CHEBI:58359"/>
        <dbReference type="ChEBI" id="CHEBI:456215"/>
        <dbReference type="EC" id="6.3.5.4"/>
    </reaction>
</comment>
<organism evidence="6 7">
    <name type="scientific">Streptomyces antimycoticus</name>
    <dbReference type="NCBI Taxonomy" id="68175"/>
    <lineage>
        <taxon>Bacteria</taxon>
        <taxon>Bacillati</taxon>
        <taxon>Actinomycetota</taxon>
        <taxon>Actinomycetes</taxon>
        <taxon>Kitasatosporales</taxon>
        <taxon>Streptomycetaceae</taxon>
        <taxon>Streptomyces</taxon>
        <taxon>Streptomyces violaceusniger group</taxon>
    </lineage>
</organism>
<keyword evidence="3" id="KW-0028">Amino-acid biosynthesis</keyword>
<dbReference type="InterPro" id="IPR001962">
    <property type="entry name" value="Asn_synthase"/>
</dbReference>
<reference evidence="6 7" key="1">
    <citation type="journal article" date="2020" name="Int. J. Syst. Evol. Microbiol.">
        <title>Reclassification of Streptomyces castelarensis and Streptomyces sporoclivatus as later heterotypic synonyms of Streptomyces antimycoticus.</title>
        <authorList>
            <person name="Komaki H."/>
            <person name="Tamura T."/>
        </authorList>
    </citation>
    <scope>NUCLEOTIDE SEQUENCE [LARGE SCALE GENOMIC DNA]</scope>
    <source>
        <strain evidence="6 7">NBRC 12839</strain>
    </source>
</reference>
<accession>A0A4D4KFJ4</accession>
<evidence type="ECO:0000313" key="7">
    <source>
        <dbReference type="Proteomes" id="UP000299290"/>
    </source>
</evidence>
<proteinExistence type="predicted"/>
<dbReference type="GO" id="GO:0005829">
    <property type="term" value="C:cytosol"/>
    <property type="evidence" value="ECO:0007669"/>
    <property type="project" value="TreeGrafter"/>
</dbReference>
<name>A0A4D4KFJ4_9ACTN</name>
<dbReference type="PANTHER" id="PTHR43284">
    <property type="entry name" value="ASPARAGINE SYNTHETASE (GLUTAMINE-HYDROLYZING)"/>
    <property type="match status" value="1"/>
</dbReference>
<keyword evidence="3" id="KW-0061">Asparagine biosynthesis</keyword>
<dbReference type="GO" id="GO:0006529">
    <property type="term" value="P:asparagine biosynthetic process"/>
    <property type="evidence" value="ECO:0007669"/>
    <property type="project" value="UniProtKB-KW"/>
</dbReference>
<dbReference type="Proteomes" id="UP000299290">
    <property type="component" value="Unassembled WGS sequence"/>
</dbReference>
<protein>
    <recommendedName>
        <fullName evidence="2">asparagine synthase (glutamine-hydrolyzing)</fullName>
        <ecNumber evidence="2">6.3.5.4</ecNumber>
    </recommendedName>
</protein>
<evidence type="ECO:0000256" key="4">
    <source>
        <dbReference type="ARBA" id="ARBA00048741"/>
    </source>
</evidence>
<sequence>MADPGMIPGPPDREIDMEFLILPDHPASAGITALLPDWARSHVIPHSSGRPLIVGRWADHEVVTASVGQNSAAVLGTTTLTPASLAERLRTVRSVHDLDTLARSLPGCFHLVASIGGRVRAQGTVSTACQLFHGRVDGVTVAADRPQTIASMTGAGIDEELLALQLLTPFGPPWPLNMTSVWRGVRTLLPGHYVDIRADGTERTIRYWTPPEPELPLEPGVAALREALETAVAARTSRGATISADLSGGKDSTSLCFLAARHDTRLVTVHVQSSDPANEDRIWAAQCADRLPHAQHLVVPMNATPGIYAEVASDTAQDSDTPLSFARRPMMEHVARLVADHGSAVHLQGTGSDELFIPSALSLQALAHSHPLSAVRPVRAMKSMRRWTWATTLHVLLYNQSYPRWMASAAEGITAERAWGTAVDWEIAPKMPPWATADAIDAVRRRIHHAASQNPEPLASLPVHHEMLRLTQVNGTAVRTSSRIGAGFGVSFQAPFIDDRVLEAAMSIRPADRMAPGQVKPVLAAAMRGIAPDDLLDRQSKADASPELYIGLRRHRRRLTELFEDSRLAHLGLVDVDGIRTVLNSLHIDTRPLMPFELTLANELWLRALPTHARPAGTPTPQPVRGAS</sequence>
<dbReference type="InterPro" id="IPR014729">
    <property type="entry name" value="Rossmann-like_a/b/a_fold"/>
</dbReference>
<evidence type="ECO:0000256" key="2">
    <source>
        <dbReference type="ARBA" id="ARBA00012737"/>
    </source>
</evidence>
<dbReference type="EC" id="6.3.5.4" evidence="2"/>
<dbReference type="PANTHER" id="PTHR43284:SF1">
    <property type="entry name" value="ASPARAGINE SYNTHETASE"/>
    <property type="match status" value="1"/>
</dbReference>
<dbReference type="AlphaFoldDB" id="A0A4D4KFJ4"/>
<feature type="domain" description="Asparagine synthetase" evidence="5">
    <location>
        <begin position="224"/>
        <end position="607"/>
    </location>
</feature>
<evidence type="ECO:0000313" key="6">
    <source>
        <dbReference type="EMBL" id="GDY47142.1"/>
    </source>
</evidence>
<evidence type="ECO:0000256" key="3">
    <source>
        <dbReference type="ARBA" id="ARBA00022888"/>
    </source>
</evidence>
<dbReference type="Gene3D" id="3.40.50.620">
    <property type="entry name" value="HUPs"/>
    <property type="match status" value="2"/>
</dbReference>
<dbReference type="EMBL" id="BJHV01000001">
    <property type="protein sequence ID" value="GDY47142.1"/>
    <property type="molecule type" value="Genomic_DNA"/>
</dbReference>
<evidence type="ECO:0000256" key="1">
    <source>
        <dbReference type="ARBA" id="ARBA00005187"/>
    </source>
</evidence>
<dbReference type="SUPFAM" id="SSF52402">
    <property type="entry name" value="Adenine nucleotide alpha hydrolases-like"/>
    <property type="match status" value="1"/>
</dbReference>
<comment type="caution">
    <text evidence="6">The sequence shown here is derived from an EMBL/GenBank/DDBJ whole genome shotgun (WGS) entry which is preliminary data.</text>
</comment>
<evidence type="ECO:0000259" key="5">
    <source>
        <dbReference type="Pfam" id="PF00733"/>
    </source>
</evidence>
<comment type="pathway">
    <text evidence="1">Amino-acid biosynthesis; L-asparagine biosynthesis; L-asparagine from L-aspartate (L-Gln route): step 1/1.</text>
</comment>
<keyword evidence="7" id="KW-1185">Reference proteome</keyword>